<feature type="compositionally biased region" description="Low complexity" evidence="8">
    <location>
        <begin position="307"/>
        <end position="319"/>
    </location>
</feature>
<dbReference type="AlphaFoldDB" id="A0A9P7KCM0"/>
<dbReference type="GO" id="GO:0051028">
    <property type="term" value="P:mRNA transport"/>
    <property type="evidence" value="ECO:0007669"/>
    <property type="project" value="UniProtKB-KW"/>
</dbReference>
<evidence type="ECO:0000259" key="9">
    <source>
        <dbReference type="PROSITE" id="PS50196"/>
    </source>
</evidence>
<dbReference type="PANTHER" id="PTHR38697">
    <property type="entry name" value="NUCLEAR PORE COMPLEX PROTEIN SIMILAR TO S. CEREVISIAE NUP2 (EUROFUNG)"/>
    <property type="match status" value="1"/>
</dbReference>
<keyword evidence="11" id="KW-1185">Reference proteome</keyword>
<dbReference type="Gene3D" id="2.30.29.30">
    <property type="entry name" value="Pleckstrin-homology domain (PH domain)/Phosphotyrosine-binding domain (PTB)"/>
    <property type="match status" value="1"/>
</dbReference>
<evidence type="ECO:0000313" key="10">
    <source>
        <dbReference type="EMBL" id="KAG5647036.1"/>
    </source>
</evidence>
<evidence type="ECO:0000256" key="3">
    <source>
        <dbReference type="ARBA" id="ARBA00022816"/>
    </source>
</evidence>
<reference evidence="10" key="2">
    <citation type="submission" date="2021-10" db="EMBL/GenBank/DDBJ databases">
        <title>Phylogenomics reveals ancestral predisposition of the termite-cultivated fungus Termitomyces towards a domesticated lifestyle.</title>
        <authorList>
            <person name="Auxier B."/>
            <person name="Grum-Grzhimaylo A."/>
            <person name="Cardenas M.E."/>
            <person name="Lodge J.D."/>
            <person name="Laessoe T."/>
            <person name="Pedersen O."/>
            <person name="Smith M.E."/>
            <person name="Kuyper T.W."/>
            <person name="Franco-Molano E.A."/>
            <person name="Baroni T.J."/>
            <person name="Aanen D.K."/>
        </authorList>
    </citation>
    <scope>NUCLEOTIDE SEQUENCE</scope>
    <source>
        <strain evidence="10">AP01</strain>
        <tissue evidence="10">Mycelium</tissue>
    </source>
</reference>
<feature type="compositionally biased region" description="Low complexity" evidence="8">
    <location>
        <begin position="385"/>
        <end position="417"/>
    </location>
</feature>
<feature type="compositionally biased region" description="Low complexity" evidence="8">
    <location>
        <begin position="231"/>
        <end position="247"/>
    </location>
</feature>
<dbReference type="GO" id="GO:0015031">
    <property type="term" value="P:protein transport"/>
    <property type="evidence" value="ECO:0007669"/>
    <property type="project" value="UniProtKB-KW"/>
</dbReference>
<dbReference type="EMBL" id="JABCKV010000013">
    <property type="protein sequence ID" value="KAG5647036.1"/>
    <property type="molecule type" value="Genomic_DNA"/>
</dbReference>
<feature type="compositionally biased region" description="Polar residues" evidence="8">
    <location>
        <begin position="368"/>
        <end position="384"/>
    </location>
</feature>
<keyword evidence="7" id="KW-0539">Nucleus</keyword>
<dbReference type="InterPro" id="IPR000156">
    <property type="entry name" value="Ran_bind_dom"/>
</dbReference>
<comment type="subcellular location">
    <subcellularLocation>
        <location evidence="1">Nucleus</location>
        <location evidence="1">Nuclear pore complex</location>
    </subcellularLocation>
</comment>
<dbReference type="SMART" id="SM00160">
    <property type="entry name" value="RanBD"/>
    <property type="match status" value="1"/>
</dbReference>
<dbReference type="PANTHER" id="PTHR38697:SF1">
    <property type="entry name" value="NUCLEAR PORE COMPLEX PROTEIN SIMILAR TO S. CEREVISIAE NUP2 (EUROFUNG)"/>
    <property type="match status" value="1"/>
</dbReference>
<feature type="compositionally biased region" description="Acidic residues" evidence="8">
    <location>
        <begin position="508"/>
        <end position="517"/>
    </location>
</feature>
<feature type="compositionally biased region" description="Gly residues" evidence="8">
    <location>
        <begin position="436"/>
        <end position="457"/>
    </location>
</feature>
<keyword evidence="3" id="KW-0509">mRNA transport</keyword>
<gene>
    <name evidence="10" type="ORF">DXG03_001406</name>
</gene>
<evidence type="ECO:0000256" key="1">
    <source>
        <dbReference type="ARBA" id="ARBA00004567"/>
    </source>
</evidence>
<evidence type="ECO:0000256" key="8">
    <source>
        <dbReference type="SAM" id="MobiDB-lite"/>
    </source>
</evidence>
<dbReference type="CDD" id="cd13170">
    <property type="entry name" value="RanBD_NUP50"/>
    <property type="match status" value="1"/>
</dbReference>
<feature type="compositionally biased region" description="Polar residues" evidence="8">
    <location>
        <begin position="257"/>
        <end position="266"/>
    </location>
</feature>
<evidence type="ECO:0000256" key="2">
    <source>
        <dbReference type="ARBA" id="ARBA00022448"/>
    </source>
</evidence>
<feature type="compositionally biased region" description="Low complexity" evidence="8">
    <location>
        <begin position="425"/>
        <end position="435"/>
    </location>
</feature>
<keyword evidence="4" id="KW-0653">Protein transport</keyword>
<keyword evidence="5" id="KW-0811">Translocation</keyword>
<dbReference type="Pfam" id="PF00638">
    <property type="entry name" value="Ran_BP1"/>
    <property type="match status" value="1"/>
</dbReference>
<name>A0A9P7KCM0_9AGAR</name>
<evidence type="ECO:0000313" key="11">
    <source>
        <dbReference type="Proteomes" id="UP000775547"/>
    </source>
</evidence>
<feature type="compositionally biased region" description="Acidic residues" evidence="8">
    <location>
        <begin position="14"/>
        <end position="25"/>
    </location>
</feature>
<feature type="region of interest" description="Disordered" evidence="8">
    <location>
        <begin position="202"/>
        <end position="522"/>
    </location>
</feature>
<feature type="compositionally biased region" description="Low complexity" evidence="8">
    <location>
        <begin position="131"/>
        <end position="148"/>
    </location>
</feature>
<dbReference type="InterPro" id="IPR053074">
    <property type="entry name" value="NPC_Nucleoporin"/>
</dbReference>
<reference evidence="10" key="1">
    <citation type="submission" date="2020-07" db="EMBL/GenBank/DDBJ databases">
        <authorList>
            <person name="Nieuwenhuis M."/>
            <person name="Van De Peppel L.J.J."/>
        </authorList>
    </citation>
    <scope>NUCLEOTIDE SEQUENCE</scope>
    <source>
        <strain evidence="10">AP01</strain>
        <tissue evidence="10">Mycelium</tissue>
    </source>
</reference>
<feature type="domain" description="RanBD1" evidence="9">
    <location>
        <begin position="493"/>
        <end position="622"/>
    </location>
</feature>
<dbReference type="InterPro" id="IPR015007">
    <property type="entry name" value="NUP2/50/61"/>
</dbReference>
<feature type="region of interest" description="Disordered" evidence="8">
    <location>
        <begin position="122"/>
        <end position="151"/>
    </location>
</feature>
<protein>
    <recommendedName>
        <fullName evidence="9">RanBD1 domain-containing protein</fullName>
    </recommendedName>
</protein>
<keyword evidence="6" id="KW-0906">Nuclear pore complex</keyword>
<dbReference type="Pfam" id="PF08911">
    <property type="entry name" value="NUP50"/>
    <property type="match status" value="1"/>
</dbReference>
<proteinExistence type="predicted"/>
<keyword evidence="2" id="KW-0813">Transport</keyword>
<evidence type="ECO:0000256" key="6">
    <source>
        <dbReference type="ARBA" id="ARBA00023132"/>
    </source>
</evidence>
<dbReference type="SUPFAM" id="SSF50729">
    <property type="entry name" value="PH domain-like"/>
    <property type="match status" value="1"/>
</dbReference>
<accession>A0A9P7KCM0</accession>
<dbReference type="GO" id="GO:0005643">
    <property type="term" value="C:nuclear pore"/>
    <property type="evidence" value="ECO:0007669"/>
    <property type="project" value="UniProtKB-SubCell"/>
</dbReference>
<organism evidence="10 11">
    <name type="scientific">Asterophora parasitica</name>
    <dbReference type="NCBI Taxonomy" id="117018"/>
    <lineage>
        <taxon>Eukaryota</taxon>
        <taxon>Fungi</taxon>
        <taxon>Dikarya</taxon>
        <taxon>Basidiomycota</taxon>
        <taxon>Agaricomycotina</taxon>
        <taxon>Agaricomycetes</taxon>
        <taxon>Agaricomycetidae</taxon>
        <taxon>Agaricales</taxon>
        <taxon>Tricholomatineae</taxon>
        <taxon>Lyophyllaceae</taxon>
        <taxon>Asterophora</taxon>
    </lineage>
</organism>
<dbReference type="PROSITE" id="PS50196">
    <property type="entry name" value="RANBD1"/>
    <property type="match status" value="1"/>
</dbReference>
<feature type="compositionally biased region" description="Basic and acidic residues" evidence="8">
    <location>
        <begin position="1"/>
        <end position="13"/>
    </location>
</feature>
<dbReference type="InterPro" id="IPR011993">
    <property type="entry name" value="PH-like_dom_sf"/>
</dbReference>
<comment type="caution">
    <text evidence="10">The sequence shown here is derived from an EMBL/GenBank/DDBJ whole genome shotgun (WGS) entry which is preliminary data.</text>
</comment>
<sequence length="633" mass="65209">MKRGAEKYLIKDRDEDDEDDAEEPTEGFRKADDAVLASRPCVGTDARTTEAFICYEFHSDDSDSDDFNIGVQKFASFSGFASPSFPPPLSTTPALNSFSPAHSAPAVATSASNTAKTFASFLSPVPSKPESTSPKSAFPSTPSSTSETTDVDDPALLKYYTSLRGLNVSLLDVVSKATEKDPFVDISDLLDQYKSLRLDVQKEFDDKSKKPSPATAAAAPPKPTSMPAPPTSFAGFGKPSPSTSTSSGGNGGGFQPKLTSSSSTPASGFTFTPSATPPTTTASGFSFAVPPPTQASTSANPFVLTPSSGSVSPFGGSLSNSPSPFGEKISAPAPPPFGGSFSATSAANSDAEKSTSLRPFGSFGAPSGATTAKSAFGSTDKSTQSSSFAFGAPSASSTSTSAFGITGSSSSSNVFGSDKPSFSTSPAAAAKPQAFGGFGGFGSKPGGSIGNPVGFGFGSPPKPGADDASSLEAADKKGSEDTATTSQEDDSDKPPPTFGLNSKSPHDEEGEGEEDEETVHSAKLKAFRLSKPESGPATWAELGIGVLRLKKHKTKDARRILLRNSSTGKVNINFSVYSGLKPTQTKKALTFVGHDATGASQTYSVRLQSEDQAKTLKEALDREIAFVKGKSDN</sequence>
<evidence type="ECO:0000256" key="4">
    <source>
        <dbReference type="ARBA" id="ARBA00022927"/>
    </source>
</evidence>
<dbReference type="OrthoDB" id="185618at2759"/>
<feature type="compositionally biased region" description="Low complexity" evidence="8">
    <location>
        <begin position="267"/>
        <end position="287"/>
    </location>
</feature>
<dbReference type="Proteomes" id="UP000775547">
    <property type="component" value="Unassembled WGS sequence"/>
</dbReference>
<feature type="region of interest" description="Disordered" evidence="8">
    <location>
        <begin position="1"/>
        <end position="31"/>
    </location>
</feature>
<evidence type="ECO:0000256" key="7">
    <source>
        <dbReference type="ARBA" id="ARBA00023242"/>
    </source>
</evidence>
<feature type="compositionally biased region" description="Pro residues" evidence="8">
    <location>
        <begin position="220"/>
        <end position="230"/>
    </location>
</feature>
<evidence type="ECO:0000256" key="5">
    <source>
        <dbReference type="ARBA" id="ARBA00023010"/>
    </source>
</evidence>